<dbReference type="Proteomes" id="UP000256345">
    <property type="component" value="Unassembled WGS sequence"/>
</dbReference>
<reference evidence="1 2" key="1">
    <citation type="submission" date="2018-08" db="EMBL/GenBank/DDBJ databases">
        <title>Genomic Encyclopedia of Archaeal and Bacterial Type Strains, Phase II (KMG-II): from individual species to whole genera.</title>
        <authorList>
            <person name="Goeker M."/>
        </authorList>
    </citation>
    <scope>NUCLEOTIDE SEQUENCE [LARGE SCALE GENOMIC DNA]</scope>
    <source>
        <strain evidence="1 2">DSM 2261</strain>
    </source>
</reference>
<gene>
    <name evidence="1" type="ORF">ATI61_103386</name>
</gene>
<name>A0ABX9K6I8_9BACT</name>
<comment type="caution">
    <text evidence="1">The sequence shown here is derived from an EMBL/GenBank/DDBJ whole genome shotgun (WGS) entry which is preliminary data.</text>
</comment>
<accession>A0ABX9K6I8</accession>
<dbReference type="EMBL" id="QUMU01000003">
    <property type="protein sequence ID" value="REG34486.1"/>
    <property type="molecule type" value="Genomic_DNA"/>
</dbReference>
<evidence type="ECO:0000313" key="2">
    <source>
        <dbReference type="Proteomes" id="UP000256345"/>
    </source>
</evidence>
<proteinExistence type="predicted"/>
<keyword evidence="2" id="KW-1185">Reference proteome</keyword>
<sequence length="293" mass="31356">MTWRARLAVLLASSLAIPLMWALNGLLLGDLKTSNTHEHGSRIVPMLPPDETRRLLTFEKPCRGDEDCDAPLVCLRGKLMWKAACVASQCATDVDCSEGLSCYPIRTGERVVRRCGAPGKATEGMFCVELPLKPEMGCAPGLMCTDKRCRRTCRLQEPQGCSSGYFCSAEDVKSPVCLPTCEGQSCPAGQRCVSLTHGASICARVHGADCQLNPCPAEQVCDVSAQELKSDVWMKCALACGEQGPSCPEGYSCMSERCHQQCNSDAPDACGPGEKCVGFSESQPGFCIVDSGA</sequence>
<organism evidence="1 2">
    <name type="scientific">Archangium gephyra</name>
    <dbReference type="NCBI Taxonomy" id="48"/>
    <lineage>
        <taxon>Bacteria</taxon>
        <taxon>Pseudomonadati</taxon>
        <taxon>Myxococcota</taxon>
        <taxon>Myxococcia</taxon>
        <taxon>Myxococcales</taxon>
        <taxon>Cystobacterineae</taxon>
        <taxon>Archangiaceae</taxon>
        <taxon>Archangium</taxon>
    </lineage>
</organism>
<evidence type="ECO:0000313" key="1">
    <source>
        <dbReference type="EMBL" id="REG34486.1"/>
    </source>
</evidence>
<protein>
    <submittedName>
        <fullName evidence="1">Uncharacterized protein</fullName>
    </submittedName>
</protein>